<accession>A0A158H7B8</accession>
<proteinExistence type="predicted"/>
<organism evidence="1 2">
    <name type="scientific">Caballeronia sordidicola</name>
    <name type="common">Burkholderia sordidicola</name>
    <dbReference type="NCBI Taxonomy" id="196367"/>
    <lineage>
        <taxon>Bacteria</taxon>
        <taxon>Pseudomonadati</taxon>
        <taxon>Pseudomonadota</taxon>
        <taxon>Betaproteobacteria</taxon>
        <taxon>Burkholderiales</taxon>
        <taxon>Burkholderiaceae</taxon>
        <taxon>Caballeronia</taxon>
    </lineage>
</organism>
<dbReference type="RefSeq" id="WP_060857346.1">
    <property type="nucleotide sequence ID" value="NZ_FCOC02000014.1"/>
</dbReference>
<dbReference type="OrthoDB" id="8855365at2"/>
<gene>
    <name evidence="1" type="ORF">AWB64_04264</name>
</gene>
<dbReference type="AlphaFoldDB" id="A0A158H7B8"/>
<sequence length="271" mass="29973">MDTTAMRACAARPDTAILPDLWRRRTHLSHDEMVSMYHLVRGALRAYHPLELQSLREDKEELVAQFIYAKVLRLEPGHSSAKSCAESAPSNNYAICAYFRRYLIDCLRSASHQRNVSMEVSGIDQQVDEHAQALDDPVNSVLLQHGLDEARVRQLAREFVGGLDRHERVVLAGTLGRDSSHKGGLSRIAAEHKVPSYHYRAVKLGVALRKTARPADFAATKIGRWLSDVVGIAINEENQPVMLVVLDLLAAESVRGVNACANSYAAMPAIA</sequence>
<evidence type="ECO:0000313" key="2">
    <source>
        <dbReference type="Proteomes" id="UP000054893"/>
    </source>
</evidence>
<name>A0A158H7B8_CABSO</name>
<dbReference type="Proteomes" id="UP000054893">
    <property type="component" value="Unassembled WGS sequence"/>
</dbReference>
<protein>
    <submittedName>
        <fullName evidence="1">Uncharacterized protein</fullName>
    </submittedName>
</protein>
<dbReference type="EMBL" id="FCOC02000014">
    <property type="protein sequence ID" value="SAL40205.1"/>
    <property type="molecule type" value="Genomic_DNA"/>
</dbReference>
<evidence type="ECO:0000313" key="1">
    <source>
        <dbReference type="EMBL" id="SAL40205.1"/>
    </source>
</evidence>
<reference evidence="1 2" key="1">
    <citation type="submission" date="2016-01" db="EMBL/GenBank/DDBJ databases">
        <authorList>
            <person name="Oliw E.H."/>
        </authorList>
    </citation>
    <scope>NUCLEOTIDE SEQUENCE [LARGE SCALE GENOMIC DNA]</scope>
    <source>
        <strain evidence="1">LMG 22029</strain>
    </source>
</reference>